<dbReference type="EMBL" id="CAADRA010005122">
    <property type="protein sequence ID" value="VFT85253.1"/>
    <property type="molecule type" value="Genomic_DNA"/>
</dbReference>
<dbReference type="InterPro" id="IPR011990">
    <property type="entry name" value="TPR-like_helical_dom_sf"/>
</dbReference>
<evidence type="ECO:0000313" key="3">
    <source>
        <dbReference type="Proteomes" id="UP000332933"/>
    </source>
</evidence>
<protein>
    <submittedName>
        <fullName evidence="2">Aste57867_8367 protein</fullName>
    </submittedName>
</protein>
<dbReference type="Gene3D" id="3.40.50.1110">
    <property type="entry name" value="SGNH hydrolase"/>
    <property type="match status" value="1"/>
</dbReference>
<organism evidence="2 3">
    <name type="scientific">Aphanomyces stellatus</name>
    <dbReference type="NCBI Taxonomy" id="120398"/>
    <lineage>
        <taxon>Eukaryota</taxon>
        <taxon>Sar</taxon>
        <taxon>Stramenopiles</taxon>
        <taxon>Oomycota</taxon>
        <taxon>Saprolegniomycetes</taxon>
        <taxon>Saprolegniales</taxon>
        <taxon>Verrucalvaceae</taxon>
        <taxon>Aphanomyces</taxon>
    </lineage>
</organism>
<accession>A0A485KK26</accession>
<evidence type="ECO:0000313" key="2">
    <source>
        <dbReference type="EMBL" id="VFT85253.1"/>
    </source>
</evidence>
<gene>
    <name evidence="2" type="primary">Aste57867_8367</name>
    <name evidence="1" type="ORF">As57867_008335</name>
    <name evidence="2" type="ORF">ASTE57867_8367</name>
</gene>
<keyword evidence="3" id="KW-1185">Reference proteome</keyword>
<dbReference type="OrthoDB" id="435413at2759"/>
<dbReference type="SUPFAM" id="SSF52266">
    <property type="entry name" value="SGNH hydrolase"/>
    <property type="match status" value="1"/>
</dbReference>
<dbReference type="EMBL" id="VJMH01005101">
    <property type="protein sequence ID" value="KAF0701144.1"/>
    <property type="molecule type" value="Genomic_DNA"/>
</dbReference>
<name>A0A485KK26_9STRA</name>
<reference evidence="1" key="2">
    <citation type="submission" date="2019-06" db="EMBL/GenBank/DDBJ databases">
        <title>Genomics analysis of Aphanomyces spp. identifies a new class of oomycete effector associated with host adaptation.</title>
        <authorList>
            <person name="Gaulin E."/>
        </authorList>
    </citation>
    <scope>NUCLEOTIDE SEQUENCE</scope>
    <source>
        <strain evidence="1">CBS 578.67</strain>
    </source>
</reference>
<dbReference type="Proteomes" id="UP000332933">
    <property type="component" value="Unassembled WGS sequence"/>
</dbReference>
<evidence type="ECO:0000313" key="1">
    <source>
        <dbReference type="EMBL" id="KAF0701144.1"/>
    </source>
</evidence>
<dbReference type="Gene3D" id="1.25.40.10">
    <property type="entry name" value="Tetratricopeptide repeat domain"/>
    <property type="match status" value="1"/>
</dbReference>
<reference evidence="2 3" key="1">
    <citation type="submission" date="2019-03" db="EMBL/GenBank/DDBJ databases">
        <authorList>
            <person name="Gaulin E."/>
            <person name="Dumas B."/>
        </authorList>
    </citation>
    <scope>NUCLEOTIDE SEQUENCE [LARGE SCALE GENOMIC DNA]</scope>
    <source>
        <strain evidence="2">CBS 568.67</strain>
    </source>
</reference>
<dbReference type="AlphaFoldDB" id="A0A485KK26"/>
<sequence>MRVYVHFKPSPQDAGHHEWTFVSKNEFTHVHEAISLFLQAYNRKFQACTTLTLDDVEASLPNAPKPLDPKKKLSHLLCEDSCELELKMRHQSESSGHPATKGPSSSVAVETMLALAEKHKLKSAWRSAKARTSSIAQAPLTAASVWETVLRDMDPLNVPAMMGLVDLYMQSCKWTKAKQSIQRTLAVVNDPQSPVALRLAFLNAKCDVQLRQDRAAAETLQQVLIHPALANEPHLEHDAKILLAEALYAGAPASQEVALAMLMDLLELSNESDLDAIALYSQIAHDRGKPAEAIQMILKVLVGRAKDKRVQARCAAFLDAPGGIALLHQSLDPMSVSTAAAYAYLATVTKDHGAIHASLACFRQAVHLVPLDATYALNYVHALEVCASYADAFAFVKSFLAANSAATVGRVSCAAIARILDAYATLDDARGSWGAITMTWHETHVRVNGNDDDDSFQRTAAAVDLSPDQLDFLALLCTLVKILFVQGCLRPLPALVAAIEPTRYRCGHLLHTTSIRNEHAYYSCISQLLCIPSLVPFSTRPIYVCGDSHTLATAWRVISVHGHDRVLVPSLVTGLKHWHLRPESTFYPKVNFYNVVQTIPHGADVVFLFGEIDCREGLLLAVEKCRYETLDEGMTKTISIFMDVLQTLVRDRGFRAYVHPIVPVLNETRPIVQQYNAHFKRKVDASACAQWLDFFDALLTPAHKLQPSFELDGTHLHPAYLDLLAHAIERVDK</sequence>
<proteinExistence type="predicted"/>
<dbReference type="InterPro" id="IPR036514">
    <property type="entry name" value="SGNH_hydro_sf"/>
</dbReference>